<protein>
    <submittedName>
        <fullName evidence="1">Uncharacterized protein</fullName>
    </submittedName>
</protein>
<organism evidence="1 2">
    <name type="scientific">Bacillus paramobilis</name>
    <dbReference type="NCBI Taxonomy" id="2817477"/>
    <lineage>
        <taxon>Bacteria</taxon>
        <taxon>Bacillati</taxon>
        <taxon>Bacillota</taxon>
        <taxon>Bacilli</taxon>
        <taxon>Bacillales</taxon>
        <taxon>Bacillaceae</taxon>
        <taxon>Bacillus</taxon>
        <taxon>Bacillus cereus group</taxon>
    </lineage>
</organism>
<accession>A0ABZ2VNQ3</accession>
<reference evidence="1 2" key="1">
    <citation type="submission" date="2024-04" db="EMBL/GenBank/DDBJ databases">
        <title>Complete genome sequence of Bacillus mobilis strains derived from soil.</title>
        <authorList>
            <person name="Jung H."/>
            <person name="Choi S."/>
            <person name="Kim Y."/>
            <person name="Han J.A."/>
            <person name="Kim E.Y."/>
            <person name="Lee H.-S."/>
        </authorList>
    </citation>
    <scope>NUCLEOTIDE SEQUENCE [LARGE SCALE GENOMIC DNA]</scope>
    <source>
        <strain evidence="1 2">IMGN7</strain>
    </source>
</reference>
<dbReference type="Proteomes" id="UP001485505">
    <property type="component" value="Chromosome"/>
</dbReference>
<keyword evidence="2" id="KW-1185">Reference proteome</keyword>
<gene>
    <name evidence="1" type="ORF">AABL52_00190</name>
</gene>
<sequence>MQTTLDIFKTDLKKEWKSSIRDISKWPIYEEAIANADIEKIITYIENFFKYEDYLVIKFIINSKMVYFVHKDGLLLMTPEFYLKDETWEQIKELRADVARREEKQLQKRKQQV</sequence>
<proteinExistence type="predicted"/>
<evidence type="ECO:0000313" key="1">
    <source>
        <dbReference type="EMBL" id="WZF30840.1"/>
    </source>
</evidence>
<evidence type="ECO:0000313" key="2">
    <source>
        <dbReference type="Proteomes" id="UP001485505"/>
    </source>
</evidence>
<name>A0ABZ2VNQ3_9BACI</name>
<dbReference type="EMBL" id="CP151108">
    <property type="protein sequence ID" value="WZF30840.1"/>
    <property type="molecule type" value="Genomic_DNA"/>
</dbReference>
<dbReference type="RefSeq" id="WP_341518716.1">
    <property type="nucleotide sequence ID" value="NZ_CP151108.1"/>
</dbReference>